<keyword evidence="6" id="KW-0732">Signal</keyword>
<dbReference type="SUPFAM" id="SSF51110">
    <property type="entry name" value="alpha-D-mannose-specific plant lectins"/>
    <property type="match status" value="2"/>
</dbReference>
<dbReference type="PANTHER" id="PTHR27002:SF1087">
    <property type="entry name" value="PROTEIN KINASE DOMAIN-CONTAINING PROTEIN"/>
    <property type="match status" value="1"/>
</dbReference>
<keyword evidence="8" id="KW-0418">Kinase</keyword>
<keyword evidence="10" id="KW-1015">Disulfide bond</keyword>
<accession>A0A6P5TNL3</accession>
<evidence type="ECO:0000256" key="14">
    <source>
        <dbReference type="SAM" id="Phobius"/>
    </source>
</evidence>
<evidence type="ECO:0000256" key="11">
    <source>
        <dbReference type="ARBA" id="ARBA00023180"/>
    </source>
</evidence>
<evidence type="ECO:0000259" key="15">
    <source>
        <dbReference type="PROSITE" id="PS50011"/>
    </source>
</evidence>
<feature type="domain" description="Bulb-type lectin" evidence="16">
    <location>
        <begin position="671"/>
        <end position="797"/>
    </location>
</feature>
<reference evidence="18" key="1">
    <citation type="submission" date="2025-08" db="UniProtKB">
        <authorList>
            <consortium name="RefSeq"/>
        </authorList>
    </citation>
    <scope>IDENTIFICATION</scope>
</reference>
<dbReference type="EC" id="2.7.11.1" evidence="2"/>
<dbReference type="Pfam" id="PF01453">
    <property type="entry name" value="B_lectin"/>
    <property type="match status" value="2"/>
</dbReference>
<sequence>MKQGDTFNSISSLVSSSGKFSLNFTVRTIDGSDSSFLSIMRIKRDANKAWIANPDSSISPSSSPLLTLDTNNTLKITHQGGDPFVISTAPQTNDSSTSVVATLLDSGNFVLQEVSSVNGSMIRVFWQSFDHPLDTFLPGMKLGVDHRNGHIWSVLSRGSGDNSLSPGPFSLDWDPNGRQLKMKKDGVVYCTSGVFYDGRFEFILPDVSKKRYNFNIVSNQNEDYLTYTSKNDPSDPEPEWVLSSDGDLSDYGAYGDDDIIDVVHCDGYNIVGGCVKRGRPSDCVGKFGDDFEIKKGYFKIINSSSTNASRTASWIGTDTIDCKANCWQDCNCLGFDLSFLNQTKDARCEFWSVDCEFIEDLTANTSFVFQPKSPHSPPHKKIDATRKWFWICTSVTAALLERPTHHVNGLQNDDGNISIHDLIIFSYASVLAATRNFSEENKLGQGGFGPVYKGKLMMGREIAVKRLSKCSRQGTLEFKNELILIYELQHTNLVQLFGFCIHGEERMLIYEYMPNKSLDYFLFDSRRGGLIDWKKRFSIIEGITQGLLYLHKYSRTRIIHRDLKASNILLDKSMNPKISDFGMARIFVHNEEEANTNRVMGTYGYMSPEYAMKGIFSIKSDVYSFGVLMLEITWELWKEGAGLQLMDPTLGDSCNGDQLLRCIHVGLLCVEEHAANRPTMQDVVSMLTNENMSLPVPTKPAFCTERIVVTTGIAGKGPENKAWIANPDSPISSSSSPLLTLDTNNTLKITHQGGDPFVISTAPQTNDSSTSVVATLLDSGNFVLQEVSSVNRSTIRVFWQSFDHPLDTFLPGMKLGVDHINGHIWSLLSRGSDNNSLSPGPFSLDWDPNGHQLKIKKDGVVYWTSGVFSDGRFEFILPDVSNKRYNFSIVSNQNEDYLTYTSKNDPSDAEPEWVLNPVGDLTDYGAYADYDIKEVLYCDGYNIVGGCVKRDRPSDCVEKFGDDFEIKKGYFKIINSSSINASRPASWFGTDTIIDCKAACWGDCDCLGFDISFLNQTVDARCEFWSVDCVFIEDLTANISFVLQPKSSPHSPPQKKIAATPTRKWFWIGTSIAAALVVMWFCILCYRLRRTKLILSAAKIKGAKIQNELLDFMKSKRPTHHVNGLQNDDGNIRPHDLIVFSYASVLAATKNFSEENKLGQGGFGPVYKGNLVTGQEIAVKRLSKCSAQGTLEFKNELILIYELRHTNLVQLFGFCIHGEERMLIYEYMPNKSLDYLLFDSTRSMLLDWKKRFSIIEGIAQGLLYLHKYSRIRVIHRDLKASNILLDEKMNPKISDFGMARIFTDNELEANTNRVVGTYGYMSQEYAMEGIYSIKSDVYSFGVLMLEIISGRRNSSFYNADRVLNIVGYAWELWKGGAGLELMDPTLKDSGTEEQLLRCTHVALLCVEDNAADRPTMSDVISMLTTENISLPLPTRPAFFTRRNNVETDIITWKLQLISINGLSNSMIAGR</sequence>
<dbReference type="FunFam" id="3.30.200.20:FF:000951">
    <property type="entry name" value="Uncharacterized protein"/>
    <property type="match status" value="2"/>
</dbReference>
<dbReference type="SMART" id="SM00220">
    <property type="entry name" value="S_TKc"/>
    <property type="match status" value="2"/>
</dbReference>
<keyword evidence="11" id="KW-0325">Glycoprotein</keyword>
<gene>
    <name evidence="18" type="primary">LOC110768990</name>
</gene>
<evidence type="ECO:0000256" key="6">
    <source>
        <dbReference type="ARBA" id="ARBA00022729"/>
    </source>
</evidence>
<dbReference type="CDD" id="cd14066">
    <property type="entry name" value="STKc_IRAK"/>
    <property type="match status" value="1"/>
</dbReference>
<dbReference type="InterPro" id="IPR011009">
    <property type="entry name" value="Kinase-like_dom_sf"/>
</dbReference>
<dbReference type="Gene3D" id="3.30.200.20">
    <property type="entry name" value="Phosphorylase Kinase, domain 1"/>
    <property type="match status" value="2"/>
</dbReference>
<dbReference type="GO" id="GO:0004674">
    <property type="term" value="F:protein serine/threonine kinase activity"/>
    <property type="evidence" value="ECO:0007669"/>
    <property type="project" value="UniProtKB-KW"/>
</dbReference>
<evidence type="ECO:0000256" key="5">
    <source>
        <dbReference type="ARBA" id="ARBA00022679"/>
    </source>
</evidence>
<dbReference type="GO" id="GO:0005886">
    <property type="term" value="C:plasma membrane"/>
    <property type="evidence" value="ECO:0007669"/>
    <property type="project" value="UniProtKB-SubCell"/>
</dbReference>
<dbReference type="GO" id="GO:0005524">
    <property type="term" value="F:ATP binding"/>
    <property type="evidence" value="ECO:0007669"/>
    <property type="project" value="UniProtKB-KW"/>
</dbReference>
<dbReference type="InterPro" id="IPR008271">
    <property type="entry name" value="Ser/Thr_kinase_AS"/>
</dbReference>
<feature type="domain" description="Bulb-type lectin" evidence="16">
    <location>
        <begin position="1"/>
        <end position="124"/>
    </location>
</feature>
<dbReference type="PANTHER" id="PTHR27002">
    <property type="entry name" value="RECEPTOR-LIKE SERINE/THREONINE-PROTEIN KINASE SD1-8"/>
    <property type="match status" value="1"/>
</dbReference>
<protein>
    <recommendedName>
        <fullName evidence="2">non-specific serine/threonine protein kinase</fullName>
        <ecNumber evidence="2">2.7.11.1</ecNumber>
    </recommendedName>
</protein>
<dbReference type="SMART" id="SM00108">
    <property type="entry name" value="B_lectin"/>
    <property type="match status" value="2"/>
</dbReference>
<dbReference type="PROSITE" id="PS50927">
    <property type="entry name" value="BULB_LECTIN"/>
    <property type="match status" value="2"/>
</dbReference>
<dbReference type="GeneID" id="110768990"/>
<keyword evidence="14" id="KW-1133">Transmembrane helix</keyword>
<dbReference type="InterPro" id="IPR000719">
    <property type="entry name" value="Prot_kinase_dom"/>
</dbReference>
<dbReference type="SUPFAM" id="SSF56112">
    <property type="entry name" value="Protein kinase-like (PK-like)"/>
    <property type="match status" value="2"/>
</dbReference>
<evidence type="ECO:0000313" key="17">
    <source>
        <dbReference type="Proteomes" id="UP000515124"/>
    </source>
</evidence>
<dbReference type="Gene3D" id="1.10.510.10">
    <property type="entry name" value="Transferase(Phosphotransferase) domain 1"/>
    <property type="match status" value="2"/>
</dbReference>
<name>A0A6P5TNL3_PRUAV</name>
<comment type="catalytic activity">
    <reaction evidence="13">
        <text>L-seryl-[protein] + ATP = O-phospho-L-seryl-[protein] + ADP + H(+)</text>
        <dbReference type="Rhea" id="RHEA:17989"/>
        <dbReference type="Rhea" id="RHEA-COMP:9863"/>
        <dbReference type="Rhea" id="RHEA-COMP:11604"/>
        <dbReference type="ChEBI" id="CHEBI:15378"/>
        <dbReference type="ChEBI" id="CHEBI:29999"/>
        <dbReference type="ChEBI" id="CHEBI:30616"/>
        <dbReference type="ChEBI" id="CHEBI:83421"/>
        <dbReference type="ChEBI" id="CHEBI:456216"/>
        <dbReference type="EC" id="2.7.11.1"/>
    </reaction>
</comment>
<keyword evidence="5" id="KW-0808">Transferase</keyword>
<feature type="domain" description="Protein kinase" evidence="15">
    <location>
        <begin position="437"/>
        <end position="707"/>
    </location>
</feature>
<dbReference type="Pfam" id="PF07714">
    <property type="entry name" value="PK_Tyr_Ser-Thr"/>
    <property type="match status" value="2"/>
</dbReference>
<keyword evidence="4" id="KW-0723">Serine/threonine-protein kinase</keyword>
<evidence type="ECO:0000313" key="18">
    <source>
        <dbReference type="RefSeq" id="XP_021828576.1"/>
    </source>
</evidence>
<dbReference type="InterPro" id="IPR036426">
    <property type="entry name" value="Bulb-type_lectin_dom_sf"/>
</dbReference>
<keyword evidence="7" id="KW-0547">Nucleotide-binding</keyword>
<keyword evidence="17" id="KW-1185">Reference proteome</keyword>
<keyword evidence="14" id="KW-0472">Membrane</keyword>
<evidence type="ECO:0000256" key="10">
    <source>
        <dbReference type="ARBA" id="ARBA00023157"/>
    </source>
</evidence>
<evidence type="ECO:0000256" key="13">
    <source>
        <dbReference type="ARBA" id="ARBA00048679"/>
    </source>
</evidence>
<evidence type="ECO:0000256" key="8">
    <source>
        <dbReference type="ARBA" id="ARBA00022777"/>
    </source>
</evidence>
<evidence type="ECO:0000256" key="4">
    <source>
        <dbReference type="ARBA" id="ARBA00022527"/>
    </source>
</evidence>
<feature type="transmembrane region" description="Helical" evidence="14">
    <location>
        <begin position="1065"/>
        <end position="1086"/>
    </location>
</feature>
<feature type="domain" description="Protein kinase" evidence="15">
    <location>
        <begin position="1152"/>
        <end position="1438"/>
    </location>
</feature>
<dbReference type="PROSITE" id="PS00108">
    <property type="entry name" value="PROTEIN_KINASE_ST"/>
    <property type="match status" value="2"/>
</dbReference>
<dbReference type="Gene3D" id="2.90.10.10">
    <property type="entry name" value="Bulb-type lectin domain"/>
    <property type="match status" value="1"/>
</dbReference>
<dbReference type="RefSeq" id="XP_021828576.1">
    <property type="nucleotide sequence ID" value="XM_021972884.1"/>
</dbReference>
<evidence type="ECO:0000256" key="3">
    <source>
        <dbReference type="ARBA" id="ARBA00022475"/>
    </source>
</evidence>
<proteinExistence type="predicted"/>
<evidence type="ECO:0000256" key="9">
    <source>
        <dbReference type="ARBA" id="ARBA00022840"/>
    </source>
</evidence>
<keyword evidence="3" id="KW-1003">Cell membrane</keyword>
<organism evidence="17 18">
    <name type="scientific">Prunus avium</name>
    <name type="common">Cherry</name>
    <name type="synonym">Cerasus avium</name>
    <dbReference type="NCBI Taxonomy" id="42229"/>
    <lineage>
        <taxon>Eukaryota</taxon>
        <taxon>Viridiplantae</taxon>
        <taxon>Streptophyta</taxon>
        <taxon>Embryophyta</taxon>
        <taxon>Tracheophyta</taxon>
        <taxon>Spermatophyta</taxon>
        <taxon>Magnoliopsida</taxon>
        <taxon>eudicotyledons</taxon>
        <taxon>Gunneridae</taxon>
        <taxon>Pentapetalae</taxon>
        <taxon>rosids</taxon>
        <taxon>fabids</taxon>
        <taxon>Rosales</taxon>
        <taxon>Rosaceae</taxon>
        <taxon>Amygdaloideae</taxon>
        <taxon>Amygdaleae</taxon>
        <taxon>Prunus</taxon>
    </lineage>
</organism>
<evidence type="ECO:0000259" key="16">
    <source>
        <dbReference type="PROSITE" id="PS50927"/>
    </source>
</evidence>
<dbReference type="FunFam" id="1.10.510.10:FF:000060">
    <property type="entry name" value="G-type lectin S-receptor-like serine/threonine-protein kinase"/>
    <property type="match status" value="1"/>
</dbReference>
<comment type="catalytic activity">
    <reaction evidence="12">
        <text>L-threonyl-[protein] + ATP = O-phospho-L-threonyl-[protein] + ADP + H(+)</text>
        <dbReference type="Rhea" id="RHEA:46608"/>
        <dbReference type="Rhea" id="RHEA-COMP:11060"/>
        <dbReference type="Rhea" id="RHEA-COMP:11605"/>
        <dbReference type="ChEBI" id="CHEBI:15378"/>
        <dbReference type="ChEBI" id="CHEBI:30013"/>
        <dbReference type="ChEBI" id="CHEBI:30616"/>
        <dbReference type="ChEBI" id="CHEBI:61977"/>
        <dbReference type="ChEBI" id="CHEBI:456216"/>
        <dbReference type="EC" id="2.7.11.1"/>
    </reaction>
</comment>
<keyword evidence="14" id="KW-0812">Transmembrane</keyword>
<evidence type="ECO:0000256" key="7">
    <source>
        <dbReference type="ARBA" id="ARBA00022741"/>
    </source>
</evidence>
<dbReference type="InterPro" id="IPR001245">
    <property type="entry name" value="Ser-Thr/Tyr_kinase_cat_dom"/>
</dbReference>
<comment type="subcellular location">
    <subcellularLocation>
        <location evidence="1">Cell membrane</location>
        <topology evidence="1">Single-pass type I membrane protein</topology>
    </subcellularLocation>
</comment>
<dbReference type="FunFam" id="1.10.510.10:FF:000467">
    <property type="entry name" value="Liguleless narrow1"/>
    <property type="match status" value="1"/>
</dbReference>
<evidence type="ECO:0000256" key="1">
    <source>
        <dbReference type="ARBA" id="ARBA00004251"/>
    </source>
</evidence>
<dbReference type="PROSITE" id="PS50011">
    <property type="entry name" value="PROTEIN_KINASE_DOM"/>
    <property type="match status" value="2"/>
</dbReference>
<dbReference type="Proteomes" id="UP000515124">
    <property type="component" value="Unplaced"/>
</dbReference>
<evidence type="ECO:0000256" key="12">
    <source>
        <dbReference type="ARBA" id="ARBA00047899"/>
    </source>
</evidence>
<dbReference type="InterPro" id="IPR001480">
    <property type="entry name" value="Bulb-type_lectin_dom"/>
</dbReference>
<keyword evidence="9" id="KW-0067">ATP-binding</keyword>
<evidence type="ECO:0000256" key="2">
    <source>
        <dbReference type="ARBA" id="ARBA00012513"/>
    </source>
</evidence>
<dbReference type="KEGG" id="pavi:110768990"/>